<proteinExistence type="predicted"/>
<reference evidence="1 2" key="1">
    <citation type="journal article" date="2019" name="G3 (Bethesda)">
        <title>Sequencing of a Wild Apple (Malus baccata) Genome Unravels the Differences Between Cultivated and Wild Apple Species Regarding Disease Resistance and Cold Tolerance.</title>
        <authorList>
            <person name="Chen X."/>
        </authorList>
    </citation>
    <scope>NUCLEOTIDE SEQUENCE [LARGE SCALE GENOMIC DNA]</scope>
    <source>
        <strain evidence="2">cv. Shandingzi</strain>
        <tissue evidence="1">Leaves</tissue>
    </source>
</reference>
<keyword evidence="2" id="KW-1185">Reference proteome</keyword>
<dbReference type="EMBL" id="VIEB01011473">
    <property type="protein sequence ID" value="TQD68691.1"/>
    <property type="molecule type" value="Genomic_DNA"/>
</dbReference>
<dbReference type="Proteomes" id="UP000315295">
    <property type="component" value="Unassembled WGS sequence"/>
</dbReference>
<protein>
    <submittedName>
        <fullName evidence="1">Uncharacterized protein</fullName>
    </submittedName>
</protein>
<sequence length="135" mass="15808">MDVVVLGGLILHNIHKSNFWFGRSSFAEQASVTNYNHRKFLTQGLGPHTYTSPCILSLVMPYVEAELPRLQSNSFKRTRNLVYFSEKNNYDTFIVMDNHKRWTESAKLRKTFTTDPAFRCWSKQHRINSFSTRVT</sequence>
<evidence type="ECO:0000313" key="1">
    <source>
        <dbReference type="EMBL" id="TQD68691.1"/>
    </source>
</evidence>
<name>A0A540K363_MALBA</name>
<accession>A0A540K363</accession>
<comment type="caution">
    <text evidence="1">The sequence shown here is derived from an EMBL/GenBank/DDBJ whole genome shotgun (WGS) entry which is preliminary data.</text>
</comment>
<organism evidence="1 2">
    <name type="scientific">Malus baccata</name>
    <name type="common">Siberian crab apple</name>
    <name type="synonym">Pyrus baccata</name>
    <dbReference type="NCBI Taxonomy" id="106549"/>
    <lineage>
        <taxon>Eukaryota</taxon>
        <taxon>Viridiplantae</taxon>
        <taxon>Streptophyta</taxon>
        <taxon>Embryophyta</taxon>
        <taxon>Tracheophyta</taxon>
        <taxon>Spermatophyta</taxon>
        <taxon>Magnoliopsida</taxon>
        <taxon>eudicotyledons</taxon>
        <taxon>Gunneridae</taxon>
        <taxon>Pentapetalae</taxon>
        <taxon>rosids</taxon>
        <taxon>fabids</taxon>
        <taxon>Rosales</taxon>
        <taxon>Rosaceae</taxon>
        <taxon>Amygdaloideae</taxon>
        <taxon>Maleae</taxon>
        <taxon>Malus</taxon>
    </lineage>
</organism>
<gene>
    <name evidence="1" type="ORF">C1H46_045776</name>
</gene>
<evidence type="ECO:0000313" key="2">
    <source>
        <dbReference type="Proteomes" id="UP000315295"/>
    </source>
</evidence>
<dbReference type="AlphaFoldDB" id="A0A540K363"/>